<dbReference type="PANTHER" id="PTHR46532:SF11">
    <property type="entry name" value="DYNEIN AXONEMAL HEAVY CHAIN 12"/>
    <property type="match status" value="1"/>
</dbReference>
<feature type="domain" description="Dynein heavy chain tail" evidence="2">
    <location>
        <begin position="193"/>
        <end position="742"/>
    </location>
</feature>
<dbReference type="GO" id="GO:0005858">
    <property type="term" value="C:axonemal dynein complex"/>
    <property type="evidence" value="ECO:0007669"/>
    <property type="project" value="TreeGrafter"/>
</dbReference>
<keyword evidence="4" id="KW-1185">Reference proteome</keyword>
<comment type="caution">
    <text evidence="3">The sequence shown here is derived from an EMBL/GenBank/DDBJ whole genome shotgun (WGS) entry which is preliminary data.</text>
</comment>
<dbReference type="AlphaFoldDB" id="A0A484C9I1"/>
<dbReference type="PANTHER" id="PTHR46532">
    <property type="entry name" value="MALE FERTILITY FACTOR KL5"/>
    <property type="match status" value="1"/>
</dbReference>
<gene>
    <name evidence="3" type="ORF">EPR50_G00218400</name>
</gene>
<dbReference type="Proteomes" id="UP000295070">
    <property type="component" value="Chromosome 21"/>
</dbReference>
<evidence type="ECO:0000313" key="4">
    <source>
        <dbReference type="Proteomes" id="UP000295070"/>
    </source>
</evidence>
<keyword evidence="1" id="KW-0175">Coiled coil</keyword>
<dbReference type="STRING" id="8167.A0A484C9I1"/>
<sequence length="929" mass="106299">MEESPAEDSRLDFIADYVLRTLRLNQDKWQQCVSSGDNRQLLQDFLDRAEHRSLVVWLSAAGLLQPTAGFPPAGSGTRAVYLLKQRGAALRPHRMQEQLLCGDMSPAALDHFSALVQEVVAPLLSNSRNHSEWPQVVSQDVRRHVHSLQTNVFVVTGQVQGKTLLPLPAGCDRVEQAALEAEHRGEIVDKSIIHSLESAVIEWSHQISAVLKKDSSEALLEGKNPTPHTELLFWKNRYADLECIQSQLQSSKVNKMAMLLEAVESSYFPAFTNMQQDVLSALEEAKDICHYLKPLQRLFEDMETAEFPDVRAQIGPLMHTVCLVWATSRYYNTPARLVVLLQETSNLLIEQAQVYVAPEEVLRGEATESLLKVQTSLDILQLFRSTYEDRRANLSQYQRNGSCEVLLTAVDLLKLEKLEIGGVRGRALSQQVQLLHQEFMDTYRLFTEKPYDCLDLDNREYEEDVKEFKLKVDDTDRRLGAIFCQAFEDASGLEHAFKVLDMFGSLLERPLVATDAVARYPVLVSLFDKELDCCKRLYNKHIQTVEELGWTPVNKNMPAVAGGLRWAQELQQRIQTPFSKFRHLSYPCLESAEGARVIHKYEEMMTLLDRYSSSLYETWTESVGESSQYNLSLPIICRDPATQLISVNFNPQLASVLREVKYLEMGRSEAIPDTAVQVYTTRGQLWQYVANLELTVGRYNKVMHSVLDVEHPLVQGQLRDIDAQLQNAQESLNWNSQGVWQYIQEVRDSVCDLESRLQRTKDNVEAIQSCMSSWASPMFDRKEGKKDALLSLEDRAERVDRFYSLIRSSGEKIHFLLKSNLELFRAEPASNQWKAYIEYIDDMIIDGFFNSIECSLKFFLDNTDVDMVAGMTFVKQFRCTGIRFKIWWVVARLLLCPVLLLHVLSIYPSSVCFFFLSPCRWFLSDEVLN</sequence>
<evidence type="ECO:0000259" key="2">
    <source>
        <dbReference type="Pfam" id="PF08385"/>
    </source>
</evidence>
<dbReference type="GO" id="GO:0007018">
    <property type="term" value="P:microtubule-based movement"/>
    <property type="evidence" value="ECO:0007669"/>
    <property type="project" value="InterPro"/>
</dbReference>
<dbReference type="GO" id="GO:0045505">
    <property type="term" value="F:dynein intermediate chain binding"/>
    <property type="evidence" value="ECO:0007669"/>
    <property type="project" value="InterPro"/>
</dbReference>
<protein>
    <recommendedName>
        <fullName evidence="2">Dynein heavy chain tail domain-containing protein</fullName>
    </recommendedName>
</protein>
<dbReference type="EMBL" id="SCKG01000021">
    <property type="protein sequence ID" value="TDG98394.1"/>
    <property type="molecule type" value="Genomic_DNA"/>
</dbReference>
<dbReference type="Pfam" id="PF08385">
    <property type="entry name" value="DHC_N1"/>
    <property type="match status" value="1"/>
</dbReference>
<accession>A0A484C9I1</accession>
<reference evidence="3 4" key="1">
    <citation type="submission" date="2019-01" db="EMBL/GenBank/DDBJ databases">
        <title>A chromosome-scale genome assembly of the yellow perch, Perca flavescens.</title>
        <authorList>
            <person name="Feron R."/>
            <person name="Morvezen R."/>
            <person name="Bestin A."/>
            <person name="Haffray P."/>
            <person name="Klopp C."/>
            <person name="Zahm M."/>
            <person name="Cabau C."/>
            <person name="Roques C."/>
            <person name="Donnadieu C."/>
            <person name="Bouchez O."/>
            <person name="Christie M."/>
            <person name="Larson W."/>
            <person name="Guiguen Y."/>
        </authorList>
    </citation>
    <scope>NUCLEOTIDE SEQUENCE [LARGE SCALE GENOMIC DNA]</scope>
    <source>
        <strain evidence="3">YP-PL-M2</strain>
        <tissue evidence="3">Blood</tissue>
    </source>
</reference>
<evidence type="ECO:0000256" key="1">
    <source>
        <dbReference type="SAM" id="Coils"/>
    </source>
</evidence>
<dbReference type="GO" id="GO:0051959">
    <property type="term" value="F:dynein light intermediate chain binding"/>
    <property type="evidence" value="ECO:0007669"/>
    <property type="project" value="InterPro"/>
</dbReference>
<dbReference type="InterPro" id="IPR026983">
    <property type="entry name" value="DHC"/>
</dbReference>
<proteinExistence type="predicted"/>
<name>A0A484C9I1_PERFV</name>
<dbReference type="InterPro" id="IPR013594">
    <property type="entry name" value="Dynein_heavy_tail"/>
</dbReference>
<organism evidence="3 4">
    <name type="scientific">Perca flavescens</name>
    <name type="common">American yellow perch</name>
    <name type="synonym">Morone flavescens</name>
    <dbReference type="NCBI Taxonomy" id="8167"/>
    <lineage>
        <taxon>Eukaryota</taxon>
        <taxon>Metazoa</taxon>
        <taxon>Chordata</taxon>
        <taxon>Craniata</taxon>
        <taxon>Vertebrata</taxon>
        <taxon>Euteleostomi</taxon>
        <taxon>Actinopterygii</taxon>
        <taxon>Neopterygii</taxon>
        <taxon>Teleostei</taxon>
        <taxon>Neoteleostei</taxon>
        <taxon>Acanthomorphata</taxon>
        <taxon>Eupercaria</taxon>
        <taxon>Perciformes</taxon>
        <taxon>Percoidei</taxon>
        <taxon>Percidae</taxon>
        <taxon>Percinae</taxon>
        <taxon>Perca</taxon>
    </lineage>
</organism>
<evidence type="ECO:0000313" key="3">
    <source>
        <dbReference type="EMBL" id="TDG98394.1"/>
    </source>
</evidence>
<feature type="coiled-coil region" evidence="1">
    <location>
        <begin position="451"/>
        <end position="478"/>
    </location>
</feature>